<evidence type="ECO:0000313" key="2">
    <source>
        <dbReference type="Proteomes" id="UP000800036"/>
    </source>
</evidence>
<dbReference type="Proteomes" id="UP000800036">
    <property type="component" value="Unassembled WGS sequence"/>
</dbReference>
<dbReference type="OrthoDB" id="5415741at2759"/>
<organism evidence="1 2">
    <name type="scientific">Bimuria novae-zelandiae CBS 107.79</name>
    <dbReference type="NCBI Taxonomy" id="1447943"/>
    <lineage>
        <taxon>Eukaryota</taxon>
        <taxon>Fungi</taxon>
        <taxon>Dikarya</taxon>
        <taxon>Ascomycota</taxon>
        <taxon>Pezizomycotina</taxon>
        <taxon>Dothideomycetes</taxon>
        <taxon>Pleosporomycetidae</taxon>
        <taxon>Pleosporales</taxon>
        <taxon>Massarineae</taxon>
        <taxon>Didymosphaeriaceae</taxon>
        <taxon>Bimuria</taxon>
    </lineage>
</organism>
<protein>
    <submittedName>
        <fullName evidence="1">Uncharacterized protein</fullName>
    </submittedName>
</protein>
<evidence type="ECO:0000313" key="1">
    <source>
        <dbReference type="EMBL" id="KAF1967079.1"/>
    </source>
</evidence>
<gene>
    <name evidence="1" type="ORF">BU23DRAFT_573467</name>
</gene>
<sequence length="125" mass="13861">MPISRLERAFAVSASVFGTATNKEIAELFVPPVSKSTIAKLIQRVTARAEEEGLPITDPSLYETVLGRGRKALLTDAQKQRIIAIVTQDRAHHEKEPLQAIKDRDFDKLPPISVSTFKNVMYNTG</sequence>
<accession>A0A6A5USY9</accession>
<dbReference type="EMBL" id="ML976737">
    <property type="protein sequence ID" value="KAF1967079.1"/>
    <property type="molecule type" value="Genomic_DNA"/>
</dbReference>
<dbReference type="AlphaFoldDB" id="A0A6A5USY9"/>
<name>A0A6A5USY9_9PLEO</name>
<keyword evidence="2" id="KW-1185">Reference proteome</keyword>
<proteinExistence type="predicted"/>
<reference evidence="1" key="1">
    <citation type="journal article" date="2020" name="Stud. Mycol.">
        <title>101 Dothideomycetes genomes: a test case for predicting lifestyles and emergence of pathogens.</title>
        <authorList>
            <person name="Haridas S."/>
            <person name="Albert R."/>
            <person name="Binder M."/>
            <person name="Bloem J."/>
            <person name="Labutti K."/>
            <person name="Salamov A."/>
            <person name="Andreopoulos B."/>
            <person name="Baker S."/>
            <person name="Barry K."/>
            <person name="Bills G."/>
            <person name="Bluhm B."/>
            <person name="Cannon C."/>
            <person name="Castanera R."/>
            <person name="Culley D."/>
            <person name="Daum C."/>
            <person name="Ezra D."/>
            <person name="Gonzalez J."/>
            <person name="Henrissat B."/>
            <person name="Kuo A."/>
            <person name="Liang C."/>
            <person name="Lipzen A."/>
            <person name="Lutzoni F."/>
            <person name="Magnuson J."/>
            <person name="Mondo S."/>
            <person name="Nolan M."/>
            <person name="Ohm R."/>
            <person name="Pangilinan J."/>
            <person name="Park H.-J."/>
            <person name="Ramirez L."/>
            <person name="Alfaro M."/>
            <person name="Sun H."/>
            <person name="Tritt A."/>
            <person name="Yoshinaga Y."/>
            <person name="Zwiers L.-H."/>
            <person name="Turgeon B."/>
            <person name="Goodwin S."/>
            <person name="Spatafora J."/>
            <person name="Crous P."/>
            <person name="Grigoriev I."/>
        </authorList>
    </citation>
    <scope>NUCLEOTIDE SEQUENCE</scope>
    <source>
        <strain evidence="1">CBS 107.79</strain>
    </source>
</reference>